<comment type="subcellular location">
    <subcellularLocation>
        <location evidence="1">Endomembrane system</location>
    </subcellularLocation>
    <subcellularLocation>
        <location evidence="2">Golgi apparatus</location>
        <location evidence="2">trans-Golgi network</location>
    </subcellularLocation>
</comment>
<evidence type="ECO:0000256" key="3">
    <source>
        <dbReference type="ARBA" id="ARBA00006972"/>
    </source>
</evidence>
<evidence type="ECO:0000256" key="6">
    <source>
        <dbReference type="ARBA" id="ARBA00023136"/>
    </source>
</evidence>
<dbReference type="GO" id="GO:0005794">
    <property type="term" value="C:Golgi apparatus"/>
    <property type="evidence" value="ECO:0007669"/>
    <property type="project" value="UniProtKB-SubCell"/>
</dbReference>
<dbReference type="EMBL" id="GIBP01009926">
    <property type="protein sequence ID" value="NDV38895.1"/>
    <property type="molecule type" value="Transcribed_RNA"/>
</dbReference>
<proteinExistence type="inferred from homology"/>
<dbReference type="InterPro" id="IPR016635">
    <property type="entry name" value="AP_complex_ssu"/>
</dbReference>
<feature type="domain" description="AP complex mu/sigma subunit" evidence="8">
    <location>
        <begin position="2"/>
        <end position="125"/>
    </location>
</feature>
<evidence type="ECO:0000313" key="9">
    <source>
        <dbReference type="EMBL" id="NDV38895.1"/>
    </source>
</evidence>
<accession>A0A6B2LPP3</accession>
<dbReference type="PIRSF" id="PIRSF015588">
    <property type="entry name" value="AP_complex_sigma"/>
    <property type="match status" value="1"/>
</dbReference>
<evidence type="ECO:0000259" key="8">
    <source>
        <dbReference type="Pfam" id="PF01217"/>
    </source>
</evidence>
<reference evidence="9" key="1">
    <citation type="journal article" date="2020" name="J. Eukaryot. Microbiol.">
        <title>De novo Sequencing, Assembly and Annotation of the Transcriptome for the Free-Living Testate Amoeba Arcella intermedia.</title>
        <authorList>
            <person name="Ribeiro G.M."/>
            <person name="Porfirio-Sousa A.L."/>
            <person name="Maurer-Alcala X.X."/>
            <person name="Katz L.A."/>
            <person name="Lahr D.J.G."/>
        </authorList>
    </citation>
    <scope>NUCLEOTIDE SEQUENCE</scope>
</reference>
<dbReference type="InterPro" id="IPR022775">
    <property type="entry name" value="AP_mu_sigma_su"/>
</dbReference>
<dbReference type="SUPFAM" id="SSF64356">
    <property type="entry name" value="SNARE-like"/>
    <property type="match status" value="1"/>
</dbReference>
<keyword evidence="4 7" id="KW-0813">Transport</keyword>
<keyword evidence="5 7" id="KW-0653">Protein transport</keyword>
<dbReference type="FunFam" id="3.30.450.60:FF:000010">
    <property type="entry name" value="AP complex subunit sigma"/>
    <property type="match status" value="1"/>
</dbReference>
<evidence type="ECO:0000256" key="1">
    <source>
        <dbReference type="ARBA" id="ARBA00004308"/>
    </source>
</evidence>
<dbReference type="GO" id="GO:0006886">
    <property type="term" value="P:intracellular protein transport"/>
    <property type="evidence" value="ECO:0007669"/>
    <property type="project" value="UniProtKB-UniRule"/>
</dbReference>
<sequence length="131" mass="15407">MSQYFSYVPMNERLAMEGEIIRKCLGRSMQQCSFVEYRDHKVVYRRYASLFIIMGIDETENELAILELIHLFVETLDKYFDSVCELDIMFSLDRVHMILNEVVLNGQIIETNKKTILDPVQFIDTQAKKNA</sequence>
<dbReference type="PANTHER" id="PTHR11753">
    <property type="entry name" value="ADAPTOR COMPLEXES SMALL SUBUNIT FAMILY"/>
    <property type="match status" value="1"/>
</dbReference>
<keyword evidence="6 7" id="KW-0472">Membrane</keyword>
<dbReference type="InterPro" id="IPR011012">
    <property type="entry name" value="Longin-like_dom_sf"/>
</dbReference>
<dbReference type="Pfam" id="PF01217">
    <property type="entry name" value="Clat_adaptor_s"/>
    <property type="match status" value="1"/>
</dbReference>
<protein>
    <recommendedName>
        <fullName evidence="7">AP complex subunit sigma</fullName>
    </recommendedName>
</protein>
<dbReference type="AlphaFoldDB" id="A0A6B2LPP3"/>
<evidence type="ECO:0000256" key="7">
    <source>
        <dbReference type="PIRNR" id="PIRNR015588"/>
    </source>
</evidence>
<organism evidence="9">
    <name type="scientific">Arcella intermedia</name>
    <dbReference type="NCBI Taxonomy" id="1963864"/>
    <lineage>
        <taxon>Eukaryota</taxon>
        <taxon>Amoebozoa</taxon>
        <taxon>Tubulinea</taxon>
        <taxon>Elardia</taxon>
        <taxon>Arcellinida</taxon>
        <taxon>Sphaerothecina</taxon>
        <taxon>Arcellidae</taxon>
        <taxon>Arcella</taxon>
    </lineage>
</organism>
<name>A0A6B2LPP3_9EUKA</name>
<evidence type="ECO:0000256" key="2">
    <source>
        <dbReference type="ARBA" id="ARBA00004601"/>
    </source>
</evidence>
<evidence type="ECO:0000256" key="5">
    <source>
        <dbReference type="ARBA" id="ARBA00022927"/>
    </source>
</evidence>
<dbReference type="Gene3D" id="3.30.450.60">
    <property type="match status" value="1"/>
</dbReference>
<evidence type="ECO:0000256" key="4">
    <source>
        <dbReference type="ARBA" id="ARBA00022448"/>
    </source>
</evidence>
<comment type="similarity">
    <text evidence="3 7">Belongs to the adaptor complexes small subunit family.</text>
</comment>